<dbReference type="Gene3D" id="1.20.1260.10">
    <property type="match status" value="1"/>
</dbReference>
<dbReference type="InterPro" id="IPR025419">
    <property type="entry name" value="DUF4142"/>
</dbReference>
<protein>
    <recommendedName>
        <fullName evidence="2">DUF4142 domain-containing protein</fullName>
    </recommendedName>
</protein>
<dbReference type="PANTHER" id="PTHR38593:SF1">
    <property type="entry name" value="BLR2558 PROTEIN"/>
    <property type="match status" value="1"/>
</dbReference>
<proteinExistence type="predicted"/>
<dbReference type="PANTHER" id="PTHR38593">
    <property type="entry name" value="BLR2558 PROTEIN"/>
    <property type="match status" value="1"/>
</dbReference>
<dbReference type="KEGG" id="psty:BFS30_21215"/>
<dbReference type="Proteomes" id="UP000094313">
    <property type="component" value="Chromosome"/>
</dbReference>
<dbReference type="Pfam" id="PF13628">
    <property type="entry name" value="DUF4142"/>
    <property type="match status" value="1"/>
</dbReference>
<keyword evidence="1" id="KW-0732">Signal</keyword>
<evidence type="ECO:0000256" key="1">
    <source>
        <dbReference type="SAM" id="SignalP"/>
    </source>
</evidence>
<feature type="domain" description="DUF4142" evidence="2">
    <location>
        <begin position="66"/>
        <end position="197"/>
    </location>
</feature>
<dbReference type="EMBL" id="CP017141">
    <property type="protein sequence ID" value="AOM79458.1"/>
    <property type="molecule type" value="Genomic_DNA"/>
</dbReference>
<evidence type="ECO:0000313" key="4">
    <source>
        <dbReference type="Proteomes" id="UP000094313"/>
    </source>
</evidence>
<dbReference type="InterPro" id="IPR012347">
    <property type="entry name" value="Ferritin-like"/>
</dbReference>
<gene>
    <name evidence="3" type="ORF">BFS30_21215</name>
</gene>
<organism evidence="3 4">
    <name type="scientific">Pedobacter steynii</name>
    <dbReference type="NCBI Taxonomy" id="430522"/>
    <lineage>
        <taxon>Bacteria</taxon>
        <taxon>Pseudomonadati</taxon>
        <taxon>Bacteroidota</taxon>
        <taxon>Sphingobacteriia</taxon>
        <taxon>Sphingobacteriales</taxon>
        <taxon>Sphingobacteriaceae</taxon>
        <taxon>Pedobacter</taxon>
    </lineage>
</organism>
<keyword evidence="4" id="KW-1185">Reference proteome</keyword>
<dbReference type="AlphaFoldDB" id="A0A1D7QLA3"/>
<dbReference type="OrthoDB" id="883203at2"/>
<feature type="chain" id="PRO_5009098795" description="DUF4142 domain-containing protein" evidence="1">
    <location>
        <begin position="21"/>
        <end position="202"/>
    </location>
</feature>
<name>A0A1D7QLA3_9SPHI</name>
<dbReference type="PROSITE" id="PS51257">
    <property type="entry name" value="PROKAR_LIPOPROTEIN"/>
    <property type="match status" value="1"/>
</dbReference>
<reference evidence="3 4" key="1">
    <citation type="submission" date="2016-08" db="EMBL/GenBank/DDBJ databases">
        <authorList>
            <person name="Seilhamer J.J."/>
        </authorList>
    </citation>
    <scope>NUCLEOTIDE SEQUENCE [LARGE SCALE GENOMIC DNA]</scope>
    <source>
        <strain evidence="3 4">DX4</strain>
    </source>
</reference>
<evidence type="ECO:0000313" key="3">
    <source>
        <dbReference type="EMBL" id="AOM79458.1"/>
    </source>
</evidence>
<evidence type="ECO:0000259" key="2">
    <source>
        <dbReference type="Pfam" id="PF13628"/>
    </source>
</evidence>
<accession>A0A1D7QLA3</accession>
<dbReference type="RefSeq" id="WP_069381120.1">
    <property type="nucleotide sequence ID" value="NZ_CP017141.1"/>
</dbReference>
<feature type="signal peptide" evidence="1">
    <location>
        <begin position="1"/>
        <end position="20"/>
    </location>
</feature>
<sequence>MKTINISKFSAALLIFAGFAACQNTDKSANAQQDSATVGSDSLRMNDSLKASNNVTHESDVDDDGAAFMDTAALGGMMEVDLGKLALEKSRNEQVRKFASQMVADHTKANSDLKTVAAKLKHLLPLEYPAEVKTHMDAMKNLKGKDFDTHYMGMMVTDHGKTLDLFRSVSGLDSEIKDFAARTLPVLEKHNQMAKEINASLK</sequence>